<dbReference type="OrthoDB" id="162982at2"/>
<sequence length="210" mass="24424">MTTLKKQAYRALKQQVMEAEPSTIFSVRKSAGELGLSYTPVREALVELQSEGVLEVIPNVGFSVVKIDMRAIQNIYQSRECVEQYVLPKIIDKIDTDDIMILRAYIIRQKKAMEQGDISRYTEVDAQFHIYLIDLLQNRQLSDFYQSIRNQYRMGSKKIVKKHSSIPIEEHERFLDLVEEQKYQEALSCMQEHLDAAIERMKEGYVQIGV</sequence>
<dbReference type="InterPro" id="IPR000524">
    <property type="entry name" value="Tscrpt_reg_HTH_GntR"/>
</dbReference>
<dbReference type="GO" id="GO:0003700">
    <property type="term" value="F:DNA-binding transcription factor activity"/>
    <property type="evidence" value="ECO:0007669"/>
    <property type="project" value="InterPro"/>
</dbReference>
<evidence type="ECO:0000256" key="2">
    <source>
        <dbReference type="ARBA" id="ARBA00023125"/>
    </source>
</evidence>
<dbReference type="Gene3D" id="1.10.10.10">
    <property type="entry name" value="Winged helix-like DNA-binding domain superfamily/Winged helix DNA-binding domain"/>
    <property type="match status" value="1"/>
</dbReference>
<keyword evidence="3" id="KW-0804">Transcription</keyword>
<proteinExistence type="predicted"/>
<dbReference type="SMART" id="SM00345">
    <property type="entry name" value="HTH_GNTR"/>
    <property type="match status" value="1"/>
</dbReference>
<accession>A0A1M6M7G4</accession>
<dbReference type="InterPro" id="IPR008920">
    <property type="entry name" value="TF_FadR/GntR_C"/>
</dbReference>
<dbReference type="SUPFAM" id="SSF46785">
    <property type="entry name" value="Winged helix' DNA-binding domain"/>
    <property type="match status" value="1"/>
</dbReference>
<evidence type="ECO:0000259" key="5">
    <source>
        <dbReference type="SMART" id="SM00895"/>
    </source>
</evidence>
<feature type="domain" description="HTH gntR-type" evidence="4">
    <location>
        <begin position="8"/>
        <end position="64"/>
    </location>
</feature>
<dbReference type="PANTHER" id="PTHR43537">
    <property type="entry name" value="TRANSCRIPTIONAL REGULATOR, GNTR FAMILY"/>
    <property type="match status" value="1"/>
</dbReference>
<dbReference type="SUPFAM" id="SSF48008">
    <property type="entry name" value="GntR ligand-binding domain-like"/>
    <property type="match status" value="1"/>
</dbReference>
<evidence type="ECO:0000256" key="3">
    <source>
        <dbReference type="ARBA" id="ARBA00023163"/>
    </source>
</evidence>
<dbReference type="STRING" id="1121950.SAMN02745243_01391"/>
<name>A0A1M6M7G4_9FIRM</name>
<dbReference type="GO" id="GO:0003677">
    <property type="term" value="F:DNA binding"/>
    <property type="evidence" value="ECO:0007669"/>
    <property type="project" value="UniProtKB-KW"/>
</dbReference>
<dbReference type="Gene3D" id="1.20.120.530">
    <property type="entry name" value="GntR ligand-binding domain-like"/>
    <property type="match status" value="1"/>
</dbReference>
<gene>
    <name evidence="6" type="ORF">SAMN02745243_01391</name>
</gene>
<evidence type="ECO:0000259" key="4">
    <source>
        <dbReference type="SMART" id="SM00345"/>
    </source>
</evidence>
<protein>
    <submittedName>
        <fullName evidence="6">DNA-binding transcriptional regulator, GntR family</fullName>
    </submittedName>
</protein>
<keyword evidence="7" id="KW-1185">Reference proteome</keyword>
<evidence type="ECO:0000313" key="7">
    <source>
        <dbReference type="Proteomes" id="UP000184301"/>
    </source>
</evidence>
<dbReference type="InterPro" id="IPR011711">
    <property type="entry name" value="GntR_C"/>
</dbReference>
<evidence type="ECO:0000313" key="6">
    <source>
        <dbReference type="EMBL" id="SHJ79404.1"/>
    </source>
</evidence>
<dbReference type="AlphaFoldDB" id="A0A1M6M7G4"/>
<dbReference type="InterPro" id="IPR036390">
    <property type="entry name" value="WH_DNA-bd_sf"/>
</dbReference>
<feature type="domain" description="GntR C-terminal" evidence="5">
    <location>
        <begin position="74"/>
        <end position="196"/>
    </location>
</feature>
<dbReference type="SMART" id="SM00895">
    <property type="entry name" value="FCD"/>
    <property type="match status" value="1"/>
</dbReference>
<keyword evidence="2 6" id="KW-0238">DNA-binding</keyword>
<dbReference type="Pfam" id="PF07729">
    <property type="entry name" value="FCD"/>
    <property type="match status" value="1"/>
</dbReference>
<dbReference type="RefSeq" id="WP_073107413.1">
    <property type="nucleotide sequence ID" value="NZ_FQZY01000017.1"/>
</dbReference>
<reference evidence="6 7" key="1">
    <citation type="submission" date="2016-11" db="EMBL/GenBank/DDBJ databases">
        <authorList>
            <person name="Jaros S."/>
            <person name="Januszkiewicz K."/>
            <person name="Wedrychowicz H."/>
        </authorList>
    </citation>
    <scope>NUCLEOTIDE SEQUENCE [LARGE SCALE GENOMIC DNA]</scope>
    <source>
        <strain evidence="6 7">DSM 15480</strain>
    </source>
</reference>
<dbReference type="PANTHER" id="PTHR43537:SF24">
    <property type="entry name" value="GLUCONATE OPERON TRANSCRIPTIONAL REPRESSOR"/>
    <property type="match status" value="1"/>
</dbReference>
<dbReference type="InterPro" id="IPR036388">
    <property type="entry name" value="WH-like_DNA-bd_sf"/>
</dbReference>
<dbReference type="Pfam" id="PF00392">
    <property type="entry name" value="GntR"/>
    <property type="match status" value="1"/>
</dbReference>
<dbReference type="Proteomes" id="UP000184301">
    <property type="component" value="Unassembled WGS sequence"/>
</dbReference>
<keyword evidence="1" id="KW-0805">Transcription regulation</keyword>
<evidence type="ECO:0000256" key="1">
    <source>
        <dbReference type="ARBA" id="ARBA00023015"/>
    </source>
</evidence>
<dbReference type="EMBL" id="FQZY01000017">
    <property type="protein sequence ID" value="SHJ79404.1"/>
    <property type="molecule type" value="Genomic_DNA"/>
</dbReference>
<organism evidence="6 7">
    <name type="scientific">Hespellia stercorisuis DSM 15480</name>
    <dbReference type="NCBI Taxonomy" id="1121950"/>
    <lineage>
        <taxon>Bacteria</taxon>
        <taxon>Bacillati</taxon>
        <taxon>Bacillota</taxon>
        <taxon>Clostridia</taxon>
        <taxon>Lachnospirales</taxon>
        <taxon>Lachnospiraceae</taxon>
        <taxon>Hespellia</taxon>
    </lineage>
</organism>